<feature type="transmembrane region" description="Helical" evidence="9">
    <location>
        <begin position="824"/>
        <end position="845"/>
    </location>
</feature>
<evidence type="ECO:0000313" key="12">
    <source>
        <dbReference type="Proteomes" id="UP001211907"/>
    </source>
</evidence>
<feature type="compositionally biased region" description="Polar residues" evidence="8">
    <location>
        <begin position="688"/>
        <end position="697"/>
    </location>
</feature>
<evidence type="ECO:0000256" key="5">
    <source>
        <dbReference type="ARBA" id="ARBA00022840"/>
    </source>
</evidence>
<evidence type="ECO:0000256" key="9">
    <source>
        <dbReference type="SAM" id="Phobius"/>
    </source>
</evidence>
<comment type="caution">
    <text evidence="11">The sequence shown here is derived from an EMBL/GenBank/DDBJ whole genome shotgun (WGS) entry which is preliminary data.</text>
</comment>
<evidence type="ECO:0000256" key="1">
    <source>
        <dbReference type="ARBA" id="ARBA00004141"/>
    </source>
</evidence>
<dbReference type="Pfam" id="PF00005">
    <property type="entry name" value="ABC_tran"/>
    <property type="match status" value="1"/>
</dbReference>
<dbReference type="GO" id="GO:0140359">
    <property type="term" value="F:ABC-type transporter activity"/>
    <property type="evidence" value="ECO:0007669"/>
    <property type="project" value="InterPro"/>
</dbReference>
<evidence type="ECO:0000256" key="4">
    <source>
        <dbReference type="ARBA" id="ARBA00022741"/>
    </source>
</evidence>
<evidence type="ECO:0000256" key="6">
    <source>
        <dbReference type="ARBA" id="ARBA00022989"/>
    </source>
</evidence>
<dbReference type="PANTHER" id="PTHR48041:SF2">
    <property type="entry name" value="ATP-DEPENDENT PERMEASE-RELATED"/>
    <property type="match status" value="1"/>
</dbReference>
<dbReference type="AlphaFoldDB" id="A0AAD5STF1"/>
<dbReference type="InterPro" id="IPR043926">
    <property type="entry name" value="ABCG_dom"/>
</dbReference>
<keyword evidence="5" id="KW-0067">ATP-binding</keyword>
<dbReference type="Gene3D" id="3.40.50.300">
    <property type="entry name" value="P-loop containing nucleotide triphosphate hydrolases"/>
    <property type="match status" value="1"/>
</dbReference>
<feature type="transmembrane region" description="Helical" evidence="9">
    <location>
        <begin position="326"/>
        <end position="349"/>
    </location>
</feature>
<dbReference type="SMART" id="SM00382">
    <property type="entry name" value="AAA"/>
    <property type="match status" value="1"/>
</dbReference>
<dbReference type="InterPro" id="IPR003439">
    <property type="entry name" value="ABC_transporter-like_ATP-bd"/>
</dbReference>
<dbReference type="Pfam" id="PF01061">
    <property type="entry name" value="ABC2_membrane"/>
    <property type="match status" value="1"/>
</dbReference>
<keyword evidence="12" id="KW-1185">Reference proteome</keyword>
<organism evidence="11 12">
    <name type="scientific">Physocladia obscura</name>
    <dbReference type="NCBI Taxonomy" id="109957"/>
    <lineage>
        <taxon>Eukaryota</taxon>
        <taxon>Fungi</taxon>
        <taxon>Fungi incertae sedis</taxon>
        <taxon>Chytridiomycota</taxon>
        <taxon>Chytridiomycota incertae sedis</taxon>
        <taxon>Chytridiomycetes</taxon>
        <taxon>Chytridiales</taxon>
        <taxon>Chytriomycetaceae</taxon>
        <taxon>Physocladia</taxon>
    </lineage>
</organism>
<dbReference type="EMBL" id="JADGJH010002033">
    <property type="protein sequence ID" value="KAJ3104864.1"/>
    <property type="molecule type" value="Genomic_DNA"/>
</dbReference>
<gene>
    <name evidence="11" type="ORF">HK100_003992</name>
</gene>
<feature type="non-terminal residue" evidence="11">
    <location>
        <position position="1009"/>
    </location>
</feature>
<reference evidence="11" key="1">
    <citation type="submission" date="2020-05" db="EMBL/GenBank/DDBJ databases">
        <title>Phylogenomic resolution of chytrid fungi.</title>
        <authorList>
            <person name="Stajich J.E."/>
            <person name="Amses K."/>
            <person name="Simmons R."/>
            <person name="Seto K."/>
            <person name="Myers J."/>
            <person name="Bonds A."/>
            <person name="Quandt C.A."/>
            <person name="Barry K."/>
            <person name="Liu P."/>
            <person name="Grigoriev I."/>
            <person name="Longcore J.E."/>
            <person name="James T.Y."/>
        </authorList>
    </citation>
    <scope>NUCLEOTIDE SEQUENCE</scope>
    <source>
        <strain evidence="11">JEL0513</strain>
    </source>
</reference>
<keyword evidence="4" id="KW-0547">Nucleotide-binding</keyword>
<dbReference type="InterPro" id="IPR017871">
    <property type="entry name" value="ABC_transporter-like_CS"/>
</dbReference>
<dbReference type="InterPro" id="IPR003593">
    <property type="entry name" value="AAA+_ATPase"/>
</dbReference>
<dbReference type="PROSITE" id="PS50893">
    <property type="entry name" value="ABC_TRANSPORTER_2"/>
    <property type="match status" value="1"/>
</dbReference>
<keyword evidence="3 9" id="KW-0812">Transmembrane</keyword>
<evidence type="ECO:0000256" key="8">
    <source>
        <dbReference type="SAM" id="MobiDB-lite"/>
    </source>
</evidence>
<dbReference type="GO" id="GO:0016887">
    <property type="term" value="F:ATP hydrolysis activity"/>
    <property type="evidence" value="ECO:0007669"/>
    <property type="project" value="InterPro"/>
</dbReference>
<comment type="subcellular location">
    <subcellularLocation>
        <location evidence="1">Membrane</location>
        <topology evidence="1">Multi-pass membrane protein</topology>
    </subcellularLocation>
</comment>
<protein>
    <recommendedName>
        <fullName evidence="10">ABC transporter domain-containing protein</fullName>
    </recommendedName>
</protein>
<evidence type="ECO:0000256" key="7">
    <source>
        <dbReference type="ARBA" id="ARBA00023136"/>
    </source>
</evidence>
<feature type="domain" description="ABC transporter" evidence="10">
    <location>
        <begin position="412"/>
        <end position="658"/>
    </location>
</feature>
<dbReference type="Pfam" id="PF19055">
    <property type="entry name" value="ABC2_membrane_7"/>
    <property type="match status" value="1"/>
</dbReference>
<keyword evidence="2" id="KW-0813">Transport</keyword>
<feature type="transmembrane region" description="Helical" evidence="9">
    <location>
        <begin position="860"/>
        <end position="880"/>
    </location>
</feature>
<dbReference type="GO" id="GO:0005524">
    <property type="term" value="F:ATP binding"/>
    <property type="evidence" value="ECO:0007669"/>
    <property type="project" value="UniProtKB-KW"/>
</dbReference>
<name>A0AAD5STF1_9FUNG</name>
<dbReference type="PROSITE" id="PS00211">
    <property type="entry name" value="ABC_TRANSPORTER_1"/>
    <property type="match status" value="1"/>
</dbReference>
<dbReference type="InterPro" id="IPR027417">
    <property type="entry name" value="P-loop_NTPase"/>
</dbReference>
<dbReference type="PANTHER" id="PTHR48041">
    <property type="entry name" value="ABC TRANSPORTER G FAMILY MEMBER 28"/>
    <property type="match status" value="1"/>
</dbReference>
<dbReference type="SUPFAM" id="SSF52540">
    <property type="entry name" value="P-loop containing nucleoside triphosphate hydrolases"/>
    <property type="match status" value="1"/>
</dbReference>
<keyword evidence="6 9" id="KW-1133">Transmembrane helix</keyword>
<sequence length="1009" mass="111253">KRDGSVIAGHKCGPARMPGVFRLPPDGFLVHPRGFVLGGKWKVPVRSARARRRRLRRSAVCVAGDARSTAPTEGQRNTLCLQRRVSPAPPSPVTAIAWLILTFSSWRGNTCNVCVRDDACGALLTPDVSDNATCYRATTLVAQNHMECVVTIKIPCATDKGVVSNLKRPAEVTFTCRRETEKCDFQFWVEGTESFYCSLSKCAFKTAHYTTGANVSTVSCENLNCQCLPGRTLCGEPGSIDLTDWFIDPEEGPTGPATFTCDEDPVFGQLGGNHSCQFQEPHMTTLIRLISEEDYFALSCTSGECMHTTQVPGYIRPRLPNAFSPLAVTILIASGLGIAFAIFVGLAVARSADRTYSGLFGISTTIVASNSEQEDERNRQLLIENHVPCSIGFLDVGYSLVSETPSQVNHDSERDTLLRDTLQPDSRKILKGISGFVKAGQLLAIMGGSGAGKTTFLDILANRSKQGSIEGTIYVNGKKISAEEYRHMIGYVDQEDALMDTLTVHEAILHSALLRLPRNMSYSAKVKRVKETMIELGILEIAHQRIGSALNSTRGKISGGEKRRVSIACELVTSPSILMLDEPVSGLDGFNAYNVIESLARLATVYQRTVIFTCHQPRSDIFALFDQLLVLAKGQMVYSGPANSVIAHFSQLGFQVPIGFNVADYLIDLTTQSSNSEKNARSSESNRDNSTSLSIDAGSSLSPDLILEARENARPSAFQAIEQPPPLFFADETDATDNYSTEQTFPKTAKAPVAPLETFVAKFMQSEIQLKIRQDIAESMEVNSLADEQRDQTTFVESTKKATSLQQFIILNTRTFKNLYRNPALLATHYMIALCVAAICSGLFYDVQNDIGGFQNRMGLFFFVCALFGFSAISGMQVFAAERLIFMRERANNYYQPITYFLSKNNPAITIRINMLSRDRPTNRSRRKLPQISPRSYFLQPHMFVILFDGFDNVPVGVASNAYRHARDAVRNAIWRAVAKQRDCAVVGEMDDEIEFLFRGNGGVDCERS</sequence>
<evidence type="ECO:0000256" key="2">
    <source>
        <dbReference type="ARBA" id="ARBA00022448"/>
    </source>
</evidence>
<feature type="region of interest" description="Disordered" evidence="8">
    <location>
        <begin position="674"/>
        <end position="697"/>
    </location>
</feature>
<dbReference type="InterPro" id="IPR013525">
    <property type="entry name" value="ABC2_TM"/>
</dbReference>
<feature type="compositionally biased region" description="Basic and acidic residues" evidence="8">
    <location>
        <begin position="678"/>
        <end position="687"/>
    </location>
</feature>
<evidence type="ECO:0000313" key="11">
    <source>
        <dbReference type="EMBL" id="KAJ3104864.1"/>
    </source>
</evidence>
<evidence type="ECO:0000256" key="3">
    <source>
        <dbReference type="ARBA" id="ARBA00022692"/>
    </source>
</evidence>
<keyword evidence="7 9" id="KW-0472">Membrane</keyword>
<dbReference type="Proteomes" id="UP001211907">
    <property type="component" value="Unassembled WGS sequence"/>
</dbReference>
<proteinExistence type="predicted"/>
<evidence type="ECO:0000259" key="10">
    <source>
        <dbReference type="PROSITE" id="PS50893"/>
    </source>
</evidence>
<dbReference type="InterPro" id="IPR050352">
    <property type="entry name" value="ABCG_transporters"/>
</dbReference>
<dbReference type="GO" id="GO:0016020">
    <property type="term" value="C:membrane"/>
    <property type="evidence" value="ECO:0007669"/>
    <property type="project" value="UniProtKB-SubCell"/>
</dbReference>
<accession>A0AAD5STF1</accession>